<dbReference type="GO" id="GO:0003713">
    <property type="term" value="F:transcription coactivator activity"/>
    <property type="evidence" value="ECO:0007669"/>
    <property type="project" value="TreeGrafter"/>
</dbReference>
<feature type="region of interest" description="Disordered" evidence="8">
    <location>
        <begin position="1775"/>
        <end position="1835"/>
    </location>
</feature>
<feature type="compositionally biased region" description="Polar residues" evidence="8">
    <location>
        <begin position="1"/>
        <end position="10"/>
    </location>
</feature>
<feature type="compositionally biased region" description="Basic and acidic residues" evidence="8">
    <location>
        <begin position="1785"/>
        <end position="1805"/>
    </location>
</feature>
<comment type="similarity">
    <text evidence="2">Belongs to the Mediator complex subunit 12 family.</text>
</comment>
<dbReference type="Pfam" id="PF09497">
    <property type="entry name" value="Med12"/>
    <property type="match status" value="1"/>
</dbReference>
<protein>
    <submittedName>
        <fullName evidence="11">Mediator of RNA polymerase II transcription subunit 12-like protein isoform X1</fullName>
    </submittedName>
</protein>
<dbReference type="OrthoDB" id="20828at2759"/>
<keyword evidence="5" id="KW-0010">Activator</keyword>
<evidence type="ECO:0000256" key="8">
    <source>
        <dbReference type="SAM" id="MobiDB-lite"/>
    </source>
</evidence>
<reference evidence="11" key="1">
    <citation type="submission" date="2025-08" db="UniProtKB">
        <authorList>
            <consortium name="RefSeq"/>
        </authorList>
    </citation>
    <scope>IDENTIFICATION</scope>
</reference>
<accession>A0A9W2YYZ9</accession>
<evidence type="ECO:0000256" key="3">
    <source>
        <dbReference type="ARBA" id="ARBA00022491"/>
    </source>
</evidence>
<feature type="compositionally biased region" description="Polar residues" evidence="8">
    <location>
        <begin position="821"/>
        <end position="832"/>
    </location>
</feature>
<dbReference type="InterPro" id="IPR019035">
    <property type="entry name" value="Mediator_Med12"/>
</dbReference>
<dbReference type="OMA" id="YQQSHDK"/>
<dbReference type="GO" id="GO:0016592">
    <property type="term" value="C:mediator complex"/>
    <property type="evidence" value="ECO:0007669"/>
    <property type="project" value="InterPro"/>
</dbReference>
<evidence type="ECO:0000256" key="2">
    <source>
        <dbReference type="ARBA" id="ARBA00010289"/>
    </source>
</evidence>
<evidence type="ECO:0000256" key="7">
    <source>
        <dbReference type="ARBA" id="ARBA00023242"/>
    </source>
</evidence>
<evidence type="ECO:0000256" key="6">
    <source>
        <dbReference type="ARBA" id="ARBA00023163"/>
    </source>
</evidence>
<evidence type="ECO:0000313" key="11">
    <source>
        <dbReference type="RefSeq" id="XP_055867932.1"/>
    </source>
</evidence>
<dbReference type="Proteomes" id="UP001165740">
    <property type="component" value="Chromosome 15"/>
</dbReference>
<keyword evidence="7" id="KW-0539">Nucleus</keyword>
<dbReference type="InterPro" id="IPR051647">
    <property type="entry name" value="Mediator_comp_sub12"/>
</dbReference>
<feature type="region of interest" description="Disordered" evidence="8">
    <location>
        <begin position="1"/>
        <end position="35"/>
    </location>
</feature>
<dbReference type="GO" id="GO:0045944">
    <property type="term" value="P:positive regulation of transcription by RNA polymerase II"/>
    <property type="evidence" value="ECO:0007669"/>
    <property type="project" value="TreeGrafter"/>
</dbReference>
<dbReference type="RefSeq" id="XP_055867932.1">
    <property type="nucleotide sequence ID" value="XM_056011957.1"/>
</dbReference>
<feature type="domain" description="Mediator complex subunit Med12" evidence="9">
    <location>
        <begin position="99"/>
        <end position="158"/>
    </location>
</feature>
<comment type="subcellular location">
    <subcellularLocation>
        <location evidence="1">Nucleus</location>
    </subcellularLocation>
</comment>
<proteinExistence type="inferred from homology"/>
<feature type="compositionally biased region" description="Basic residues" evidence="8">
    <location>
        <begin position="1807"/>
        <end position="1816"/>
    </location>
</feature>
<evidence type="ECO:0000313" key="10">
    <source>
        <dbReference type="Proteomes" id="UP001165740"/>
    </source>
</evidence>
<evidence type="ECO:0000256" key="4">
    <source>
        <dbReference type="ARBA" id="ARBA00023015"/>
    </source>
</evidence>
<feature type="region of interest" description="Disordered" evidence="8">
    <location>
        <begin position="810"/>
        <end position="832"/>
    </location>
</feature>
<gene>
    <name evidence="11" type="primary">LOC106055682</name>
</gene>
<sequence>MATAFPSQEHTPIKKPRLGPPDVYPQDPKQKEDELTQQNVKHGFQLGTVVTDECASAKDIEITLEKCSTFYNSVLKKKNELNTLQDSKNKKFQLPVKEHFWPAACSKPSTEAWFKDLAGSKPLASLSRKVPTFNKKEEIFSTLCEYAVPNVRAAWFIKMTAAHNMGTQDSRNRRKLTVDQFMDWTQAISKYLKDQLQKIQDFYHGTSGATATPFLLAPSPATSQVDLDLAMKNWNYCTRFANHLYEEGLLDRHDFLNWLIELPDKMKQTDDVVLKLILVQMNIYSSDMCKSVILARRLANYCGRKISHLVAEMDHMLGRTDPQMSANGTPLTPAQAINTTIQMCNPLINAMAEFKECQSHRFIVLQLCALAQIITIKCPTAMVWNSLGDYKSNSYLVGSPLDLYPCATSSLPMPPGQSNTYIRQQVKNAEQQIIARSHSAEVHWSSDKCQQSAVGYIMSKVLKVLDVLDQHNFDIVDSIYNMDSLYTKIFSITQSKETGEAPIGDEPIINLLVDWAVSVQRVGDHRCIVVALLLERRQNEIRSEKFGEVESGDDKDGVHSETLTSTPVFQSLLMSFLDTRAPVLEEHPTDEAKQAFKNLISLFNELIVHDVFSHDAYMHMLISRGDLGLAPAYTAPLADQDDLFSTKSPPESIKHEVTLGDDEIKVDMDIHTMEENFGSLFGSMKEESKPSPEPPAIDLNLGSLNASVKSIKSEKEQPLGSVGDFSTTPAAPAPPKGPSRHMVYATHFPIPQDDCSSHEINQRMIVLYGVGKARDEARHMFKKISKEIVKLFSKRNCIDVTSGDLGKVKKKKEKEAKEAETNATPSTLNTTVTSPNFDNLQQKFSKLSYFDQHQVTAQCTSAVLDQIKSFTAGNSSYLPLGDNISFLFDLMQSALNINGLLEFIIRILKDLVEVEKELHQKESFLMMTYTTDVCLNIVAVLRRYHSYLLSPQGLSSELFIGLTDILKVVNVCNPIYCSTAERCVLTYLYDIYSTCSPLQMRHSEIFNPAYTKMKATLFAQITPSSTNAKWDQNEMTDIIKSARLPDEPHKLHKSLADCATTRYSFVCNVLLHVVSTPAENLRTINDLAVLCAELTAHCNSLSPEWLGVLKALCCSSQQDLGFIDVLTTIDVSDLSIHDSLAVFTAMLIARHCFSLQDFVYHVALPSLMAVCCPEGDAEAESGARLSCHLLLRLFKPSYLIAPQCSISQKNPPPIRNSCDRHLLEAAHLFIGVGPMLAVLKAMLKLADESNDESTSKGSSGNSKDKTGMFLDYMLRNLETDGISAEMEAMLSASSGGQSGKDGLGSGSLSEFAKCALTEICRQDWVREKFLRNPEKLFTSDLLNDPILSYRQAQQLLQLICYPTGVPNQVEGCEPENKHVVQRVLQTLDQWTLRVSWLELQLLFERAQSVAETNSLLELVSRGTIDLFDQLTENKNTSESSSVSITSENKSNIENTIWLVAPLIAKLPSTIQGRVLKLAAAVLEQSINEYSSAKNKQEKEKEKNIRSKTLLGHQPFLSLVLSCLKGQDEQREFLLRSLLNQMEMLISNFKDYTENKGLEEGKIRQSIQECIHLRLSLVGGIFDVIQRNNASTSDWALILVQLVSHDMIDCQSNSELFLTVVDMLTVLIHGTLLSEGQEKGDENRKPYFNLIKKLRKELGDKNNPTIDQVRQLFPLPKKQCEVITVEPYGAVLDNKGNRVQGFDAIGKKPGLQVAQKVVFNPWEIIEGHKNMPPIPWSYFGAVRLEKKTLKYEEQKRLDLYHSHCLRKPLSYYLEPPNLPPEDLEPIPEKHDEKPREHIEHSLDLKKTVNNKKKKRPAKPAPPSNSFPNINNPMRPTYYTQPEPIYSPNTPQIWPYNMPPQTPYMYNNQQPQPPRPRMGNHNNSKIVLSKMLMNRSISASNPNYMQPPTQLPGPSGMAMSKQTPHHNAALRHHILQRNRGMIDSSQGSMFTGAMPGQNQGAMVHPMGQPQNSYYNTMGAQQGRMIDPMSGGSGMMTGGFNQGYQGGPQGASMMGGGMPTQTGFMPNQGTGQPAPQYGSNPQRMNTGMGTMAPASSTAMNSYNQVPMPPNVAAGQHQQPYISGNPMQLRQPQMMSQAGMNPMQAPQQRNVMSMRRLSSGMQGPPPGPAPQYGSYTQY</sequence>
<evidence type="ECO:0000256" key="5">
    <source>
        <dbReference type="ARBA" id="ARBA00023159"/>
    </source>
</evidence>
<keyword evidence="10" id="KW-1185">Reference proteome</keyword>
<dbReference type="PANTHER" id="PTHR46007:SF11">
    <property type="entry name" value="MEDIATOR OF RNA POLYMERASE II TRANSCRIPTION SUBUNIT 12"/>
    <property type="match status" value="1"/>
</dbReference>
<dbReference type="GeneID" id="106055682"/>
<dbReference type="InterPro" id="IPR021990">
    <property type="entry name" value="Mediator_Med12_LCEWAV"/>
</dbReference>
<keyword evidence="6" id="KW-0804">Transcription</keyword>
<feature type="region of interest" description="Disordered" evidence="8">
    <location>
        <begin position="713"/>
        <end position="738"/>
    </location>
</feature>
<keyword evidence="3" id="KW-0678">Repressor</keyword>
<keyword evidence="4" id="KW-0805">Transcription regulation</keyword>
<dbReference type="Pfam" id="PF12145">
    <property type="entry name" value="Med12-LCEWAV"/>
    <property type="match status" value="1"/>
</dbReference>
<organism evidence="10 11">
    <name type="scientific">Biomphalaria glabrata</name>
    <name type="common">Bloodfluke planorb</name>
    <name type="synonym">Freshwater snail</name>
    <dbReference type="NCBI Taxonomy" id="6526"/>
    <lineage>
        <taxon>Eukaryota</taxon>
        <taxon>Metazoa</taxon>
        <taxon>Spiralia</taxon>
        <taxon>Lophotrochozoa</taxon>
        <taxon>Mollusca</taxon>
        <taxon>Gastropoda</taxon>
        <taxon>Heterobranchia</taxon>
        <taxon>Euthyneura</taxon>
        <taxon>Panpulmonata</taxon>
        <taxon>Hygrophila</taxon>
        <taxon>Lymnaeoidea</taxon>
        <taxon>Planorbidae</taxon>
        <taxon>Biomphalaria</taxon>
    </lineage>
</organism>
<evidence type="ECO:0000256" key="1">
    <source>
        <dbReference type="ARBA" id="ARBA00004123"/>
    </source>
</evidence>
<dbReference type="PANTHER" id="PTHR46007">
    <property type="entry name" value="MEDIATOR OF RNA POLYMERASE II TRANSCRIPTION SUBUNIT 12"/>
    <property type="match status" value="1"/>
</dbReference>
<name>A0A9W2YYZ9_BIOGL</name>
<dbReference type="SMART" id="SM01281">
    <property type="entry name" value="Med12"/>
    <property type="match status" value="1"/>
</dbReference>
<evidence type="ECO:0000259" key="9">
    <source>
        <dbReference type="SMART" id="SM01281"/>
    </source>
</evidence>
<feature type="region of interest" description="Disordered" evidence="8">
    <location>
        <begin position="2113"/>
        <end position="2134"/>
    </location>
</feature>